<keyword evidence="9" id="KW-0624">Polysaccharide degradation</keyword>
<keyword evidence="12" id="KW-1185">Reference proteome</keyword>
<gene>
    <name evidence="11" type="ORF">BS50DRAFT_340665</name>
</gene>
<evidence type="ECO:0000256" key="7">
    <source>
        <dbReference type="ARBA" id="ARBA00037631"/>
    </source>
</evidence>
<sequence length="327" mass="35976">MLDRTFDFRQSAGSTTTNCCSDDRTTKCPGGTSAGQLWIGDTCSGGTWQQCTYFNAPRTPIDVKSNKSIVGVGNRGVIRGKGLRFRGGVRNIIVQNIHFTELNPQFVWGGDAITMDDTDMIWIDNNKFSLIGRQMIVSGWGKAGRVTISDNEFDGRTTWSAGCNGKHYWSMLLIGKEDWYTISGNYIHDMSGRAPHLGTSDSAIVVHAVNNYFKDIGGHAFDISENTWTLLEGNYFENVDTAITSGSYTAGGQIYYIQTVADASNASDELGFIPEWNRLAGNSRAVNPITSQQALNRLGQYKSDITWSHWKVQDVPANVLRIAGVGK</sequence>
<dbReference type="EC" id="4.2.2.10" evidence="8"/>
<protein>
    <recommendedName>
        <fullName evidence="8">pectin lyase</fullName>
        <ecNumber evidence="8">4.2.2.10</ecNumber>
    </recommendedName>
</protein>
<dbReference type="InterPro" id="IPR012334">
    <property type="entry name" value="Pectin_lyas_fold"/>
</dbReference>
<evidence type="ECO:0000313" key="11">
    <source>
        <dbReference type="EMBL" id="PSN69355.1"/>
    </source>
</evidence>
<evidence type="ECO:0000256" key="5">
    <source>
        <dbReference type="ARBA" id="ARBA00023239"/>
    </source>
</evidence>
<evidence type="ECO:0000256" key="3">
    <source>
        <dbReference type="ARBA" id="ARBA00023157"/>
    </source>
</evidence>
<evidence type="ECO:0000256" key="9">
    <source>
        <dbReference type="RuleBase" id="RU361173"/>
    </source>
</evidence>
<dbReference type="GO" id="GO:0000272">
    <property type="term" value="P:polysaccharide catabolic process"/>
    <property type="evidence" value="ECO:0007669"/>
    <property type="project" value="UniProtKB-KW"/>
</dbReference>
<keyword evidence="5 9" id="KW-0456">Lyase</keyword>
<evidence type="ECO:0000256" key="2">
    <source>
        <dbReference type="ARBA" id="ARBA00022729"/>
    </source>
</evidence>
<keyword evidence="9" id="KW-0119">Carbohydrate metabolism</keyword>
<feature type="domain" description="Pectate lyase" evidence="10">
    <location>
        <begin position="32"/>
        <end position="242"/>
    </location>
</feature>
<dbReference type="PANTHER" id="PTHR31683">
    <property type="entry name" value="PECTATE LYASE 18-RELATED"/>
    <property type="match status" value="1"/>
</dbReference>
<dbReference type="InterPro" id="IPR002022">
    <property type="entry name" value="Pec_lyase"/>
</dbReference>
<dbReference type="GO" id="GO:0047490">
    <property type="term" value="F:pectin lyase activity"/>
    <property type="evidence" value="ECO:0007669"/>
    <property type="project" value="UniProtKB-EC"/>
</dbReference>
<reference evidence="11 12" key="1">
    <citation type="journal article" date="2018" name="Front. Microbiol.">
        <title>Genome-Wide Analysis of Corynespora cassiicola Leaf Fall Disease Putative Effectors.</title>
        <authorList>
            <person name="Lopez D."/>
            <person name="Ribeiro S."/>
            <person name="Label P."/>
            <person name="Fumanal B."/>
            <person name="Venisse J.S."/>
            <person name="Kohler A."/>
            <person name="de Oliveira R.R."/>
            <person name="Labutti K."/>
            <person name="Lipzen A."/>
            <person name="Lail K."/>
            <person name="Bauer D."/>
            <person name="Ohm R.A."/>
            <person name="Barry K.W."/>
            <person name="Spatafora J."/>
            <person name="Grigoriev I.V."/>
            <person name="Martin F.M."/>
            <person name="Pujade-Renaud V."/>
        </authorList>
    </citation>
    <scope>NUCLEOTIDE SEQUENCE [LARGE SCALE GENOMIC DNA]</scope>
    <source>
        <strain evidence="11 12">Philippines</strain>
    </source>
</reference>
<keyword evidence="3" id="KW-1015">Disulfide bond</keyword>
<dbReference type="GO" id="GO:0005576">
    <property type="term" value="C:extracellular region"/>
    <property type="evidence" value="ECO:0007669"/>
    <property type="project" value="UniProtKB-SubCell"/>
</dbReference>
<dbReference type="AlphaFoldDB" id="A0A2T2NV85"/>
<dbReference type="InterPro" id="IPR045032">
    <property type="entry name" value="PEL"/>
</dbReference>
<dbReference type="OrthoDB" id="1637350at2759"/>
<dbReference type="GO" id="GO:0030570">
    <property type="term" value="F:pectate lyase activity"/>
    <property type="evidence" value="ECO:0007669"/>
    <property type="project" value="InterPro"/>
</dbReference>
<proteinExistence type="inferred from homology"/>
<dbReference type="SUPFAM" id="SSF51126">
    <property type="entry name" value="Pectin lyase-like"/>
    <property type="match status" value="1"/>
</dbReference>
<evidence type="ECO:0000256" key="8">
    <source>
        <dbReference type="ARBA" id="ARBA00039082"/>
    </source>
</evidence>
<dbReference type="SMART" id="SM00656">
    <property type="entry name" value="Amb_all"/>
    <property type="match status" value="1"/>
</dbReference>
<accession>A0A2T2NV85</accession>
<dbReference type="PANTHER" id="PTHR31683:SF67">
    <property type="entry name" value="PECTIN LYASE F-RELATED"/>
    <property type="match status" value="1"/>
</dbReference>
<evidence type="ECO:0000256" key="1">
    <source>
        <dbReference type="ARBA" id="ARBA00010980"/>
    </source>
</evidence>
<comment type="catalytic activity">
    <reaction evidence="6">
        <text>Eliminative cleavage of (1-&gt;4)-alpha-D-galacturonan methyl ester to give oligosaccharides with 4-deoxy-6-O-methyl-alpha-D-galact-4-enuronosyl groups at their non-reducing ends.</text>
        <dbReference type="EC" id="4.2.2.10"/>
    </reaction>
</comment>
<comment type="similarity">
    <text evidence="1 9">Belongs to the polysaccharide lyase 1 family.</text>
</comment>
<comment type="subcellular location">
    <subcellularLocation>
        <location evidence="9">Secreted</location>
    </subcellularLocation>
</comment>
<name>A0A2T2NV85_CORCC</name>
<dbReference type="InterPro" id="IPR011050">
    <property type="entry name" value="Pectin_lyase_fold/virulence"/>
</dbReference>
<evidence type="ECO:0000259" key="10">
    <source>
        <dbReference type="SMART" id="SM00656"/>
    </source>
</evidence>
<dbReference type="STRING" id="1448308.A0A2T2NV85"/>
<dbReference type="EMBL" id="KZ678133">
    <property type="protein sequence ID" value="PSN69355.1"/>
    <property type="molecule type" value="Genomic_DNA"/>
</dbReference>
<comment type="function">
    <text evidence="7">Pectinolytic enzymes consist of four classes of enzymes: pectin lyase, polygalacturonase, pectin methylesterase and rhamnogalacturonase. Among pectinolytic enzymes, pectin lyase is the most important in depolymerization of pectin, since it cleaves internal glycosidic bonds of highly methylated pectins.</text>
</comment>
<dbReference type="Proteomes" id="UP000240883">
    <property type="component" value="Unassembled WGS sequence"/>
</dbReference>
<evidence type="ECO:0000313" key="12">
    <source>
        <dbReference type="Proteomes" id="UP000240883"/>
    </source>
</evidence>
<dbReference type="Gene3D" id="2.160.20.10">
    <property type="entry name" value="Single-stranded right-handed beta-helix, Pectin lyase-like"/>
    <property type="match status" value="1"/>
</dbReference>
<evidence type="ECO:0000256" key="4">
    <source>
        <dbReference type="ARBA" id="ARBA00023180"/>
    </source>
</evidence>
<dbReference type="Pfam" id="PF00544">
    <property type="entry name" value="Pectate_lyase_4"/>
    <property type="match status" value="1"/>
</dbReference>
<keyword evidence="9" id="KW-0964">Secreted</keyword>
<keyword evidence="2" id="KW-0732">Signal</keyword>
<keyword evidence="4" id="KW-0325">Glycoprotein</keyword>
<evidence type="ECO:0000256" key="6">
    <source>
        <dbReference type="ARBA" id="ARBA00036818"/>
    </source>
</evidence>
<organism evidence="11 12">
    <name type="scientific">Corynespora cassiicola Philippines</name>
    <dbReference type="NCBI Taxonomy" id="1448308"/>
    <lineage>
        <taxon>Eukaryota</taxon>
        <taxon>Fungi</taxon>
        <taxon>Dikarya</taxon>
        <taxon>Ascomycota</taxon>
        <taxon>Pezizomycotina</taxon>
        <taxon>Dothideomycetes</taxon>
        <taxon>Pleosporomycetidae</taxon>
        <taxon>Pleosporales</taxon>
        <taxon>Corynesporascaceae</taxon>
        <taxon>Corynespora</taxon>
    </lineage>
</organism>